<gene>
    <name evidence="2" type="ORF">SLS56_005741</name>
</gene>
<sequence length="646" mass="73958">MRYTALSYSWKGSVFTDAEIEHEDDDDTPEPFHEIECDDRSRMVGENLFQALLQISKSNVRYLWVDALCINQRDFIERESQVLLMGDIYALASRVIVWLGCESTDLREFVWLHTKFMPALDWLIDNHTTAVLQRSPLDNIFREGSGFSVTDWYQYWWAYFRFFRRRRWFYRAWVVQEVALAGKIDVFISDVVLPWDSVSGLARFVMCSGWGLVLAPPRQIRKDAGLGEMESMWLMREVYQAGATWSNSAQGLRKGLEKVFGATTEEQLWYVFVIWAIDMVRKQRATNPRDHIYAILGIAERFIPLGIARLIVPCYSAKPEDIYMDVASVFLRKLPFLSLLSMLEDRSERALSSLPSWVPDWSVPGSTPVRIGWANHDGVPQFDATCVDRLEQPSCWIDGPRLLLQGACFDSVVEVSDPLITVMTDYRAASIFKLCSGMRQMYLPTGQTRQEALWRTLVLDELDNNYPALQRSSSQFRDWARMISAAGLYLCGKDEEARARLLEDISCLDELARDEGSLLLSSSKVRDEAQSLARVLDNVELDNENEWGTFTKDFDGESMQFASRLGCTGASRRLYRTARGFVGLGPQSLRKGDQVWMVLGARVPFVFRRNLTRPGLTLLGETYLHGFMHGAMRDLVGDDTEEFAVV</sequence>
<dbReference type="Pfam" id="PF26639">
    <property type="entry name" value="Het-6_barrel"/>
    <property type="match status" value="1"/>
</dbReference>
<reference evidence="2 3" key="1">
    <citation type="submission" date="2024-02" db="EMBL/GenBank/DDBJ databases">
        <title>De novo assembly and annotation of 12 fungi associated with fruit tree decline syndrome in Ontario, Canada.</title>
        <authorList>
            <person name="Sulman M."/>
            <person name="Ellouze W."/>
            <person name="Ilyukhin E."/>
        </authorList>
    </citation>
    <scope>NUCLEOTIDE SEQUENCE [LARGE SCALE GENOMIC DNA]</scope>
    <source>
        <strain evidence="2 3">M1-105</strain>
    </source>
</reference>
<name>A0ABR3SSP4_9PEZI</name>
<accession>A0ABR3SSP4</accession>
<feature type="domain" description="Heterokaryon incompatibility" evidence="1">
    <location>
        <begin position="3"/>
        <end position="177"/>
    </location>
</feature>
<dbReference type="InterPro" id="IPR010730">
    <property type="entry name" value="HET"/>
</dbReference>
<comment type="caution">
    <text evidence="2">The sequence shown here is derived from an EMBL/GenBank/DDBJ whole genome shotgun (WGS) entry which is preliminary data.</text>
</comment>
<proteinExistence type="predicted"/>
<organism evidence="2 3">
    <name type="scientific">Neofusicoccum ribis</name>
    <dbReference type="NCBI Taxonomy" id="45134"/>
    <lineage>
        <taxon>Eukaryota</taxon>
        <taxon>Fungi</taxon>
        <taxon>Dikarya</taxon>
        <taxon>Ascomycota</taxon>
        <taxon>Pezizomycotina</taxon>
        <taxon>Dothideomycetes</taxon>
        <taxon>Dothideomycetes incertae sedis</taxon>
        <taxon>Botryosphaeriales</taxon>
        <taxon>Botryosphaeriaceae</taxon>
        <taxon>Neofusicoccum</taxon>
    </lineage>
</organism>
<dbReference type="PANTHER" id="PTHR24148:SF73">
    <property type="entry name" value="HET DOMAIN PROTEIN (AFU_ORTHOLOGUE AFUA_8G01020)"/>
    <property type="match status" value="1"/>
</dbReference>
<dbReference type="Pfam" id="PF06985">
    <property type="entry name" value="HET"/>
    <property type="match status" value="1"/>
</dbReference>
<evidence type="ECO:0000313" key="3">
    <source>
        <dbReference type="Proteomes" id="UP001521116"/>
    </source>
</evidence>
<protein>
    <recommendedName>
        <fullName evidence="1">Heterokaryon incompatibility domain-containing protein</fullName>
    </recommendedName>
</protein>
<evidence type="ECO:0000313" key="2">
    <source>
        <dbReference type="EMBL" id="KAL1628632.1"/>
    </source>
</evidence>
<dbReference type="EMBL" id="JAJVDC020000060">
    <property type="protein sequence ID" value="KAL1628632.1"/>
    <property type="molecule type" value="Genomic_DNA"/>
</dbReference>
<keyword evidence="3" id="KW-1185">Reference proteome</keyword>
<dbReference type="InterPro" id="IPR052895">
    <property type="entry name" value="HetReg/Transcr_Mod"/>
</dbReference>
<dbReference type="Proteomes" id="UP001521116">
    <property type="component" value="Unassembled WGS sequence"/>
</dbReference>
<evidence type="ECO:0000259" key="1">
    <source>
        <dbReference type="Pfam" id="PF06985"/>
    </source>
</evidence>
<dbReference type="PANTHER" id="PTHR24148">
    <property type="entry name" value="ANKYRIN REPEAT DOMAIN-CONTAINING PROTEIN 39 HOMOLOG-RELATED"/>
    <property type="match status" value="1"/>
</dbReference>